<dbReference type="Proteomes" id="UP000013988">
    <property type="component" value="Unassembled WGS sequence"/>
</dbReference>
<comment type="caution">
    <text evidence="2">The sequence shown here is derived from an EMBL/GenBank/DDBJ whole genome shotgun (WGS) entry which is preliminary data.</text>
</comment>
<feature type="domain" description="Ribonuclease J C-terminal" evidence="1">
    <location>
        <begin position="4"/>
        <end position="41"/>
    </location>
</feature>
<evidence type="ECO:0000313" key="3">
    <source>
        <dbReference type="Proteomes" id="UP000013988"/>
    </source>
</evidence>
<evidence type="ECO:0000313" key="2">
    <source>
        <dbReference type="EMBL" id="EOR20027.1"/>
    </source>
</evidence>
<dbReference type="InterPro" id="IPR041636">
    <property type="entry name" value="RNase_J_C"/>
</dbReference>
<reference evidence="2 3" key="1">
    <citation type="submission" date="2013-03" db="EMBL/GenBank/DDBJ databases">
        <title>Whole genome shotgun sequencing of Clostridium sartagoforme AAU1.</title>
        <authorList>
            <person name="Joshi C.G."/>
            <person name="Duggirala S.M."/>
            <person name="Nathani N.M."/>
            <person name="Bhatt V.D."/>
            <person name="Patel A.K."/>
            <person name="Pandya P.R."/>
            <person name="KaPatel J.A."/>
        </authorList>
    </citation>
    <scope>NUCLEOTIDE SEQUENCE [LARGE SCALE GENOMIC DNA]</scope>
    <source>
        <strain evidence="2 3">AAU1</strain>
    </source>
</reference>
<organism evidence="2 3">
    <name type="scientific">Clostridium sartagoforme AAU1</name>
    <dbReference type="NCBI Taxonomy" id="1202534"/>
    <lineage>
        <taxon>Bacteria</taxon>
        <taxon>Bacillati</taxon>
        <taxon>Bacillota</taxon>
        <taxon>Clostridia</taxon>
        <taxon>Eubacteriales</taxon>
        <taxon>Clostridiaceae</taxon>
        <taxon>Clostridium</taxon>
    </lineage>
</organism>
<protein>
    <submittedName>
        <fullName evidence="2">RNA-metabolising metallo-beta-lactamase</fullName>
    </submittedName>
</protein>
<sequence>MLDDKIIEWYLIKTNVKKALERYIYDKTKRRPTIIPIIMEI</sequence>
<dbReference type="Gene3D" id="3.10.20.580">
    <property type="match status" value="1"/>
</dbReference>
<gene>
    <name evidence="2" type="ORF">A500_19039</name>
</gene>
<dbReference type="EMBL" id="ASRV01000230">
    <property type="protein sequence ID" value="EOR20027.1"/>
    <property type="molecule type" value="Genomic_DNA"/>
</dbReference>
<proteinExistence type="predicted"/>
<dbReference type="AlphaFoldDB" id="R9BSP1"/>
<keyword evidence="3" id="KW-1185">Reference proteome</keyword>
<dbReference type="Pfam" id="PF17770">
    <property type="entry name" value="RNase_J_C"/>
    <property type="match status" value="1"/>
</dbReference>
<accession>R9BSP1</accession>
<dbReference type="PATRIC" id="fig|1202534.3.peg.3798"/>
<name>R9BSP1_9CLOT</name>
<evidence type="ECO:0000259" key="1">
    <source>
        <dbReference type="Pfam" id="PF17770"/>
    </source>
</evidence>